<keyword evidence="5" id="KW-1185">Reference proteome</keyword>
<feature type="domain" description="DUF1510" evidence="3">
    <location>
        <begin position="132"/>
        <end position="224"/>
    </location>
</feature>
<accession>A0A084GWT7</accession>
<dbReference type="RefSeq" id="WP_029566747.1">
    <property type="nucleotide sequence ID" value="NZ_CP176757.1"/>
</dbReference>
<feature type="compositionally biased region" description="Basic and acidic residues" evidence="1">
    <location>
        <begin position="67"/>
        <end position="82"/>
    </location>
</feature>
<keyword evidence="2" id="KW-0812">Transmembrane</keyword>
<keyword evidence="2" id="KW-0472">Membrane</keyword>
<evidence type="ECO:0000259" key="3">
    <source>
        <dbReference type="Pfam" id="PF07423"/>
    </source>
</evidence>
<dbReference type="InterPro" id="IPR009988">
    <property type="entry name" value="DUF1510"/>
</dbReference>
<name>A0A084GWT7_METID</name>
<organism evidence="4 5">
    <name type="scientific">Metabacillus indicus</name>
    <name type="common">Bacillus indicus</name>
    <dbReference type="NCBI Taxonomy" id="246786"/>
    <lineage>
        <taxon>Bacteria</taxon>
        <taxon>Bacillati</taxon>
        <taxon>Bacillota</taxon>
        <taxon>Bacilli</taxon>
        <taxon>Bacillales</taxon>
        <taxon>Bacillaceae</taxon>
        <taxon>Metabacillus</taxon>
    </lineage>
</organism>
<dbReference type="Proteomes" id="UP000028549">
    <property type="component" value="Unassembled WGS sequence"/>
</dbReference>
<feature type="transmembrane region" description="Helical" evidence="2">
    <location>
        <begin position="21"/>
        <end position="45"/>
    </location>
</feature>
<proteinExistence type="predicted"/>
<dbReference type="Pfam" id="PF07423">
    <property type="entry name" value="DUF1510"/>
    <property type="match status" value="1"/>
</dbReference>
<keyword evidence="2" id="KW-1133">Transmembrane helix</keyword>
<dbReference type="AlphaFoldDB" id="A0A084GWT7"/>
<evidence type="ECO:0000313" key="5">
    <source>
        <dbReference type="Proteomes" id="UP000028549"/>
    </source>
</evidence>
<evidence type="ECO:0000313" key="4">
    <source>
        <dbReference type="EMBL" id="KEZ51799.1"/>
    </source>
</evidence>
<reference evidence="4 5" key="1">
    <citation type="journal article" date="2005" name="Int. J. Syst. Evol. Microbiol.">
        <title>Bacillus cibi sp. nov., isolated from jeotgal, a traditional Korean fermented seafood.</title>
        <authorList>
            <person name="Yoon J.H."/>
            <person name="Lee C.H."/>
            <person name="Oh T.K."/>
        </authorList>
    </citation>
    <scope>NUCLEOTIDE SEQUENCE [LARGE SCALE GENOMIC DNA]</scope>
    <source>
        <strain evidence="4 5">DSM 16189</strain>
    </source>
</reference>
<gene>
    <name evidence="4" type="ORF">GS18_0211830</name>
</gene>
<evidence type="ECO:0000256" key="1">
    <source>
        <dbReference type="SAM" id="MobiDB-lite"/>
    </source>
</evidence>
<comment type="caution">
    <text evidence="4">The sequence shown here is derived from an EMBL/GenBank/DDBJ whole genome shotgun (WGS) entry which is preliminary data.</text>
</comment>
<dbReference type="OrthoDB" id="2168558at2"/>
<feature type="compositionally biased region" description="Acidic residues" evidence="1">
    <location>
        <begin position="83"/>
        <end position="115"/>
    </location>
</feature>
<feature type="region of interest" description="Disordered" evidence="1">
    <location>
        <begin position="52"/>
        <end position="153"/>
    </location>
</feature>
<sequence>MHLSNLSKGSRFENRDKRRKANVVLNILIGIVAILILVIGSQLLLGGNDSEKASEKANEETASGTVKNDENKGQQDKEKAEASEENSEENSTEDADEAEKEETAEENGEENEEAGEPVVTEGDPNSNVDQIIENPGWKPVGTSQSEPHVAQYDKSSQDWAEMIQAMSYATGLSESDMTIWFIGNNGSPNDAKGTISSKDKTQNYKVEITWVENEGWKPVRVEKLKQPEN</sequence>
<dbReference type="EMBL" id="JNVC02000005">
    <property type="protein sequence ID" value="KEZ51799.1"/>
    <property type="molecule type" value="Genomic_DNA"/>
</dbReference>
<evidence type="ECO:0000256" key="2">
    <source>
        <dbReference type="SAM" id="Phobius"/>
    </source>
</evidence>
<dbReference type="STRING" id="246786.GS18_0211830"/>
<protein>
    <recommendedName>
        <fullName evidence="3">DUF1510 domain-containing protein</fullName>
    </recommendedName>
</protein>